<keyword evidence="5 8" id="KW-0472">Membrane</keyword>
<accession>A0A4P9X4Z6</accession>
<evidence type="ECO:0008006" key="12">
    <source>
        <dbReference type="Google" id="ProtNLM"/>
    </source>
</evidence>
<comment type="subcellular location">
    <subcellularLocation>
        <location evidence="1">Membrane</location>
        <topology evidence="1">Multi-pass membrane protein</topology>
    </subcellularLocation>
</comment>
<dbReference type="PANTHER" id="PTHR22730">
    <property type="entry name" value="PROMININ PROM PROTEIN"/>
    <property type="match status" value="1"/>
</dbReference>
<dbReference type="Proteomes" id="UP000274922">
    <property type="component" value="Unassembled WGS sequence"/>
</dbReference>
<evidence type="ECO:0000256" key="9">
    <source>
        <dbReference type="SAM" id="SignalP"/>
    </source>
</evidence>
<feature type="transmembrane region" description="Helical" evidence="8">
    <location>
        <begin position="177"/>
        <end position="197"/>
    </location>
</feature>
<feature type="chain" id="PRO_5020233693" description="Plasma membrane fusion protein PRM1" evidence="9">
    <location>
        <begin position="23"/>
        <end position="1109"/>
    </location>
</feature>
<keyword evidence="6" id="KW-0325">Glycoprotein</keyword>
<dbReference type="GO" id="GO:0016020">
    <property type="term" value="C:membrane"/>
    <property type="evidence" value="ECO:0007669"/>
    <property type="project" value="UniProtKB-SubCell"/>
</dbReference>
<dbReference type="AlphaFoldDB" id="A0A4P9X4Z6"/>
<feature type="signal peptide" evidence="9">
    <location>
        <begin position="1"/>
        <end position="22"/>
    </location>
</feature>
<name>A0A4P9X4Z6_9FUNG</name>
<feature type="transmembrane region" description="Helical" evidence="8">
    <location>
        <begin position="458"/>
        <end position="481"/>
    </location>
</feature>
<keyword evidence="11" id="KW-1185">Reference proteome</keyword>
<sequence>MRLLRAVTGLVAACLLLALAVAAVPGTHHAAADGRLVAQPALDVPFVPAAGAPGHAGTPRLMRREDMWLASNLTETDREHWSIEPNWIKLVNTGGMWVWITIASKFRQSLHWGSDPVLDFDHLEVKPLLTYVAPLIATLGLMLISLLATLLPCLFLSTCCRRRLVRRSHRPYGRKHWIIVVASMSFVAFAVIVGIITNIEGLVTATRSVNIMGRGLETLFYDVYATTDSLPPSLATAFQAIGRVANQTTDDVVTTIDPPRIVTEITTAGDALTTAILATRDDVLTIQSATNRAQADVDRLQSDLTTAKATLNTVNAYIATGYGASSASSAGGGVTVSRQVAFPAGQLPTSPIDQALSAVNDVTQIAPVADQIATALGDLNNALTTVNDNMATVESTIQSSVDTSTGTVKRNVDTTLRTTQSDILTSINLGEINSQIEDVQNTLSPYLADLHKYDRIEFIVHVVVVGLIFLVLIAVITGLVLRKPKVQRVSALTGVACSSFSLLLAIIFLLVFWAIGFACRSAIMPDGTISVDFVGNLIGDPALVERINSARRGCATGGGLVSVATAFNLVDANTVNFTSQAEIAVDAVDLTGLATNFDLNAASLPTMPTADLNGISSQTAAATGAATSLQDALANVNTVLSNEATMRSAIEGYCSDRTELAFTWTGTATTPEKAADMDAWGAACEAAFAVYGDSTAPAAANNFLGTMVRVRTDIQDAEAQVDVITGFDVAGMVNGITTAYNGFRDALTATTTTTQTRITLAVPSIKSSILGAIPAISDRFNADTTCENIAEDSYVLQYGLCKGTLYGGDSIWFSFFVMGIVLAANLGLSLFAANVVADGQGADYTYSDAKKVTPAGGKAGQASGKKTKGQVGVHPGDGDETATITKTAVLSATDSTFPPAPAPLTDDGMGGYGASGYAGSVRSGRRIVPADANLAVDGMHHGGVAAAAAAHPANPPQDEEDGVPGWWNAMRQANNDYESHIAAGTHLNGGELSPAAMSPASRSMHPEPYLHIGHEASMSGAGDPHSPVVTRQRISAYMNSTPFDADHAAMRPGSSSVAVPYMVAEHAEPGTELGAPAAAAAAQGDTSQTNFDEIDHLVAKAMAGVADMP</sequence>
<protein>
    <recommendedName>
        <fullName evidence="12">Plasma membrane fusion protein PRM1</fullName>
    </recommendedName>
</protein>
<keyword evidence="3 8" id="KW-0812">Transmembrane</keyword>
<evidence type="ECO:0000256" key="1">
    <source>
        <dbReference type="ARBA" id="ARBA00004141"/>
    </source>
</evidence>
<dbReference type="Pfam" id="PF05478">
    <property type="entry name" value="Prominin"/>
    <property type="match status" value="1"/>
</dbReference>
<evidence type="ECO:0000256" key="5">
    <source>
        <dbReference type="ARBA" id="ARBA00023136"/>
    </source>
</evidence>
<evidence type="ECO:0000256" key="2">
    <source>
        <dbReference type="ARBA" id="ARBA00006058"/>
    </source>
</evidence>
<evidence type="ECO:0000313" key="10">
    <source>
        <dbReference type="EMBL" id="RKP00131.1"/>
    </source>
</evidence>
<evidence type="ECO:0000313" key="11">
    <source>
        <dbReference type="Proteomes" id="UP000274922"/>
    </source>
</evidence>
<organism evidence="10 11">
    <name type="scientific">Caulochytrium protostelioides</name>
    <dbReference type="NCBI Taxonomy" id="1555241"/>
    <lineage>
        <taxon>Eukaryota</taxon>
        <taxon>Fungi</taxon>
        <taxon>Fungi incertae sedis</taxon>
        <taxon>Chytridiomycota</taxon>
        <taxon>Chytridiomycota incertae sedis</taxon>
        <taxon>Chytridiomycetes</taxon>
        <taxon>Caulochytriales</taxon>
        <taxon>Caulochytriaceae</taxon>
        <taxon>Caulochytrium</taxon>
    </lineage>
</organism>
<comment type="similarity">
    <text evidence="2">Belongs to the prominin family.</text>
</comment>
<feature type="compositionally biased region" description="Polar residues" evidence="7">
    <location>
        <begin position="882"/>
        <end position="896"/>
    </location>
</feature>
<dbReference type="InterPro" id="IPR008795">
    <property type="entry name" value="Prominin"/>
</dbReference>
<feature type="transmembrane region" description="Helical" evidence="8">
    <location>
        <begin position="128"/>
        <end position="156"/>
    </location>
</feature>
<evidence type="ECO:0000256" key="7">
    <source>
        <dbReference type="SAM" id="MobiDB-lite"/>
    </source>
</evidence>
<evidence type="ECO:0000256" key="4">
    <source>
        <dbReference type="ARBA" id="ARBA00022989"/>
    </source>
</evidence>
<dbReference type="OrthoDB" id="2157443at2759"/>
<feature type="region of interest" description="Disordered" evidence="7">
    <location>
        <begin position="852"/>
        <end position="911"/>
    </location>
</feature>
<dbReference type="PANTHER" id="PTHR22730:SF1">
    <property type="entry name" value="PROMININ-LIKE PROTEIN"/>
    <property type="match status" value="1"/>
</dbReference>
<evidence type="ECO:0000256" key="8">
    <source>
        <dbReference type="SAM" id="Phobius"/>
    </source>
</evidence>
<keyword evidence="4 8" id="KW-1133">Transmembrane helix</keyword>
<reference evidence="11" key="1">
    <citation type="journal article" date="2018" name="Nat. Microbiol.">
        <title>Leveraging single-cell genomics to expand the fungal tree of life.</title>
        <authorList>
            <person name="Ahrendt S.R."/>
            <person name="Quandt C.A."/>
            <person name="Ciobanu D."/>
            <person name="Clum A."/>
            <person name="Salamov A."/>
            <person name="Andreopoulos B."/>
            <person name="Cheng J.F."/>
            <person name="Woyke T."/>
            <person name="Pelin A."/>
            <person name="Henrissat B."/>
            <person name="Reynolds N.K."/>
            <person name="Benny G.L."/>
            <person name="Smith M.E."/>
            <person name="James T.Y."/>
            <person name="Grigoriev I.V."/>
        </authorList>
    </citation>
    <scope>NUCLEOTIDE SEQUENCE [LARGE SCALE GENOMIC DNA]</scope>
    <source>
        <strain evidence="11">ATCC 52028</strain>
    </source>
</reference>
<feature type="transmembrane region" description="Helical" evidence="8">
    <location>
        <begin position="493"/>
        <end position="515"/>
    </location>
</feature>
<proteinExistence type="inferred from homology"/>
<dbReference type="STRING" id="1555241.A0A4P9X4Z6"/>
<dbReference type="EMBL" id="ML014233">
    <property type="protein sequence ID" value="RKP00131.1"/>
    <property type="molecule type" value="Genomic_DNA"/>
</dbReference>
<gene>
    <name evidence="10" type="ORF">CXG81DRAFT_19861</name>
</gene>
<evidence type="ECO:0000256" key="3">
    <source>
        <dbReference type="ARBA" id="ARBA00022692"/>
    </source>
</evidence>
<keyword evidence="9" id="KW-0732">Signal</keyword>
<evidence type="ECO:0000256" key="6">
    <source>
        <dbReference type="ARBA" id="ARBA00023180"/>
    </source>
</evidence>